<reference evidence="3 4" key="1">
    <citation type="journal article" date="2012" name="J. Bacteriol.">
        <title>Genome Sequence of the Halotolerant Bacterium Imtechella halotolerans K1T.</title>
        <authorList>
            <person name="Kumar S."/>
            <person name="Vikram S."/>
            <person name="Subramanian S."/>
            <person name="Raghava G.P."/>
            <person name="Pinnaka A.K."/>
        </authorList>
    </citation>
    <scope>NUCLEOTIDE SEQUENCE [LARGE SCALE GENOMIC DNA]</scope>
    <source>
        <strain evidence="3 4">K1</strain>
    </source>
</reference>
<dbReference type="PANTHER" id="PTHR30273:SF2">
    <property type="entry name" value="PROTEIN FECR"/>
    <property type="match status" value="1"/>
</dbReference>
<gene>
    <name evidence="3" type="ORF">W5A_13500</name>
</gene>
<dbReference type="eggNOG" id="COG3712">
    <property type="taxonomic scope" value="Bacteria"/>
</dbReference>
<keyword evidence="4" id="KW-1185">Reference proteome</keyword>
<feature type="domain" description="Protein FecR C-terminal" evidence="2">
    <location>
        <begin position="315"/>
        <end position="382"/>
    </location>
</feature>
<dbReference type="AlphaFoldDB" id="I0W5H4"/>
<protein>
    <submittedName>
        <fullName evidence="3">Anti-sigma factor</fullName>
    </submittedName>
</protein>
<feature type="domain" description="FecR protein" evidence="1">
    <location>
        <begin position="176"/>
        <end position="272"/>
    </location>
</feature>
<evidence type="ECO:0000313" key="3">
    <source>
        <dbReference type="EMBL" id="EID71640.1"/>
    </source>
</evidence>
<dbReference type="Proteomes" id="UP000005938">
    <property type="component" value="Unassembled WGS sequence"/>
</dbReference>
<dbReference type="PATRIC" id="fig|946077.3.peg.2727"/>
<proteinExistence type="predicted"/>
<evidence type="ECO:0000313" key="4">
    <source>
        <dbReference type="Proteomes" id="UP000005938"/>
    </source>
</evidence>
<dbReference type="STRING" id="946077.W5A_13500"/>
<comment type="caution">
    <text evidence="3">The sequence shown here is derived from an EMBL/GenBank/DDBJ whole genome shotgun (WGS) entry which is preliminary data.</text>
</comment>
<dbReference type="InterPro" id="IPR006860">
    <property type="entry name" value="FecR"/>
</dbReference>
<dbReference type="InterPro" id="IPR012373">
    <property type="entry name" value="Ferrdict_sens_TM"/>
</dbReference>
<name>I0W5H4_9FLAO</name>
<dbReference type="Pfam" id="PF04773">
    <property type="entry name" value="FecR"/>
    <property type="match status" value="1"/>
</dbReference>
<dbReference type="GO" id="GO:0016989">
    <property type="term" value="F:sigma factor antagonist activity"/>
    <property type="evidence" value="ECO:0007669"/>
    <property type="project" value="TreeGrafter"/>
</dbReference>
<evidence type="ECO:0000259" key="2">
    <source>
        <dbReference type="Pfam" id="PF16344"/>
    </source>
</evidence>
<dbReference type="OrthoDB" id="649666at2"/>
<sequence length="385" mass="44109">MSIFNVIIALSKRIAASLLRDEQPKELFSSEIFDDQDKQYILDNLTKEELIKKRLHLSSQINREEDWKRIKSRINVPVRKQLVWQYSAAAVFIGLLTTTYILKDTLFHNLQIVSPVVGTIKVGTDRAILTLEDGEDINLEKGVSYQSDNINSNGEEIIYRTGKEKNVISYNYLTIPRGGQFSLLLSDGTKVWLNSETKLKYPVQFIEGNSRVVELIYGEAYFDVSHSTEHNGTSFKVLNNSQEIEVLGTEFNVKAYRDETHVYTTLVNGKVKVIYSNGQQVLNPDYQTSLNIHNHSMNVTKVNVYDEISWKDGIFSFKNKSLDEIMKVLSRWYDIEVEFNNSELGNLKFNGVLGKDQEIEQILATIQAFGAIKEYQINKNVVLLK</sequence>
<accession>I0W5H4</accession>
<dbReference type="Gene3D" id="3.55.50.30">
    <property type="match status" value="1"/>
</dbReference>
<dbReference type="InterPro" id="IPR032508">
    <property type="entry name" value="FecR_C"/>
</dbReference>
<evidence type="ECO:0000259" key="1">
    <source>
        <dbReference type="Pfam" id="PF04773"/>
    </source>
</evidence>
<dbReference type="RefSeq" id="WP_008241618.1">
    <property type="nucleotide sequence ID" value="NZ_AJJU01000043.1"/>
</dbReference>
<dbReference type="Gene3D" id="2.60.120.1440">
    <property type="match status" value="1"/>
</dbReference>
<organism evidence="3 4">
    <name type="scientific">Imtechella halotolerans K1</name>
    <dbReference type="NCBI Taxonomy" id="946077"/>
    <lineage>
        <taxon>Bacteria</taxon>
        <taxon>Pseudomonadati</taxon>
        <taxon>Bacteroidota</taxon>
        <taxon>Flavobacteriia</taxon>
        <taxon>Flavobacteriales</taxon>
        <taxon>Flavobacteriaceae</taxon>
        <taxon>Imtechella</taxon>
    </lineage>
</organism>
<dbReference type="PANTHER" id="PTHR30273">
    <property type="entry name" value="PERIPLASMIC SIGNAL SENSOR AND SIGMA FACTOR ACTIVATOR FECR-RELATED"/>
    <property type="match status" value="1"/>
</dbReference>
<dbReference type="Pfam" id="PF16344">
    <property type="entry name" value="FecR_C"/>
    <property type="match status" value="1"/>
</dbReference>
<dbReference type="EMBL" id="AJJU01000043">
    <property type="protein sequence ID" value="EID71640.1"/>
    <property type="molecule type" value="Genomic_DNA"/>
</dbReference>